<dbReference type="PANTHER" id="PTHR42781:SF4">
    <property type="entry name" value="SPERMIDINE_PUTRESCINE IMPORT ATP-BINDING PROTEIN POTA"/>
    <property type="match status" value="1"/>
</dbReference>
<sequence>MTATAITLRVVGKSFGDTVAVTRLSLDIAAGSLTALLGPSGCGKSTTLSMLAGLTEPDTGYLQFDGDSILGVPAERRGVGLVFQKPLLFPHLSVADNVGFGLRMRGVSARSRALRVTEMLDRVQLAGLGDRRVGELSGGQEQRVALARALVLEPKVLLLDEPFSQLDTALRARMRTLLRQLHDDSDVTTVFVTHDQAEAVEVADTVALMLDGTLAGHGTPESFYTRPESLAAARFFGVTNEISGHVRGARFTAADGTLGIPTDTSDGPAVLVIRPEAVRLGGVSDAQARKVRGRVVGAQFAGSHLAVEVELADQRIRVHAPLDEPVTVGQDVDVRFPLAACTVFAADVPTDIA</sequence>
<dbReference type="SUPFAM" id="SSF50331">
    <property type="entry name" value="MOP-like"/>
    <property type="match status" value="1"/>
</dbReference>
<keyword evidence="2" id="KW-0547">Nucleotide-binding</keyword>
<dbReference type="Gene3D" id="2.40.50.100">
    <property type="match status" value="1"/>
</dbReference>
<gene>
    <name evidence="5" type="ORF">RM423_08900</name>
</gene>
<dbReference type="InterPro" id="IPR013611">
    <property type="entry name" value="Transp-assoc_OB_typ2"/>
</dbReference>
<dbReference type="Pfam" id="PF08402">
    <property type="entry name" value="TOBE_2"/>
    <property type="match status" value="1"/>
</dbReference>
<dbReference type="InterPro" id="IPR012340">
    <property type="entry name" value="NA-bd_OB-fold"/>
</dbReference>
<dbReference type="PANTHER" id="PTHR42781">
    <property type="entry name" value="SPERMIDINE/PUTRESCINE IMPORT ATP-BINDING PROTEIN POTA"/>
    <property type="match status" value="1"/>
</dbReference>
<dbReference type="Gene3D" id="3.40.50.300">
    <property type="entry name" value="P-loop containing nucleotide triphosphate hydrolases"/>
    <property type="match status" value="1"/>
</dbReference>
<evidence type="ECO:0000313" key="6">
    <source>
        <dbReference type="Proteomes" id="UP001183176"/>
    </source>
</evidence>
<dbReference type="InterPro" id="IPR008995">
    <property type="entry name" value="Mo/tungstate-bd_C_term_dom"/>
</dbReference>
<comment type="caution">
    <text evidence="5">The sequence shown here is derived from an EMBL/GenBank/DDBJ whole genome shotgun (WGS) entry which is preliminary data.</text>
</comment>
<protein>
    <submittedName>
        <fullName evidence="5">ABC transporter ATP-binding protein</fullName>
    </submittedName>
</protein>
<feature type="domain" description="ABC transporter" evidence="4">
    <location>
        <begin position="6"/>
        <end position="236"/>
    </location>
</feature>
<evidence type="ECO:0000256" key="2">
    <source>
        <dbReference type="ARBA" id="ARBA00022741"/>
    </source>
</evidence>
<dbReference type="SUPFAM" id="SSF52540">
    <property type="entry name" value="P-loop containing nucleoside triphosphate hydrolases"/>
    <property type="match status" value="1"/>
</dbReference>
<evidence type="ECO:0000313" key="5">
    <source>
        <dbReference type="EMBL" id="MDT0261510.1"/>
    </source>
</evidence>
<dbReference type="Gene3D" id="2.40.50.140">
    <property type="entry name" value="Nucleic acid-binding proteins"/>
    <property type="match status" value="1"/>
</dbReference>
<evidence type="ECO:0000256" key="1">
    <source>
        <dbReference type="ARBA" id="ARBA00022448"/>
    </source>
</evidence>
<dbReference type="GO" id="GO:0005524">
    <property type="term" value="F:ATP binding"/>
    <property type="evidence" value="ECO:0007669"/>
    <property type="project" value="UniProtKB-KW"/>
</dbReference>
<keyword evidence="3 5" id="KW-0067">ATP-binding</keyword>
<dbReference type="InterPro" id="IPR027417">
    <property type="entry name" value="P-loop_NTPase"/>
</dbReference>
<evidence type="ECO:0000256" key="3">
    <source>
        <dbReference type="ARBA" id="ARBA00022840"/>
    </source>
</evidence>
<dbReference type="Pfam" id="PF00005">
    <property type="entry name" value="ABC_tran"/>
    <property type="match status" value="1"/>
</dbReference>
<dbReference type="InterPro" id="IPR050093">
    <property type="entry name" value="ABC_SmlMolc_Importer"/>
</dbReference>
<keyword evidence="1" id="KW-0813">Transport</keyword>
<organism evidence="5 6">
    <name type="scientific">Jatrophihabitans lederbergiae</name>
    <dbReference type="NCBI Taxonomy" id="3075547"/>
    <lineage>
        <taxon>Bacteria</taxon>
        <taxon>Bacillati</taxon>
        <taxon>Actinomycetota</taxon>
        <taxon>Actinomycetes</taxon>
        <taxon>Jatrophihabitantales</taxon>
        <taxon>Jatrophihabitantaceae</taxon>
        <taxon>Jatrophihabitans</taxon>
    </lineage>
</organism>
<accession>A0ABU2J952</accession>
<dbReference type="RefSeq" id="WP_311422664.1">
    <property type="nucleotide sequence ID" value="NZ_JAVREH010000008.1"/>
</dbReference>
<reference evidence="6" key="1">
    <citation type="submission" date="2023-07" db="EMBL/GenBank/DDBJ databases">
        <title>30 novel species of actinomycetes from the DSMZ collection.</title>
        <authorList>
            <person name="Nouioui I."/>
        </authorList>
    </citation>
    <scope>NUCLEOTIDE SEQUENCE [LARGE SCALE GENOMIC DNA]</scope>
    <source>
        <strain evidence="6">DSM 44399</strain>
    </source>
</reference>
<dbReference type="InterPro" id="IPR003439">
    <property type="entry name" value="ABC_transporter-like_ATP-bd"/>
</dbReference>
<proteinExistence type="predicted"/>
<dbReference type="Proteomes" id="UP001183176">
    <property type="component" value="Unassembled WGS sequence"/>
</dbReference>
<dbReference type="SMART" id="SM00382">
    <property type="entry name" value="AAA"/>
    <property type="match status" value="1"/>
</dbReference>
<dbReference type="EMBL" id="JAVREH010000008">
    <property type="protein sequence ID" value="MDT0261510.1"/>
    <property type="molecule type" value="Genomic_DNA"/>
</dbReference>
<evidence type="ECO:0000259" key="4">
    <source>
        <dbReference type="PROSITE" id="PS50893"/>
    </source>
</evidence>
<dbReference type="InterPro" id="IPR003593">
    <property type="entry name" value="AAA+_ATPase"/>
</dbReference>
<dbReference type="PROSITE" id="PS50893">
    <property type="entry name" value="ABC_TRANSPORTER_2"/>
    <property type="match status" value="1"/>
</dbReference>
<name>A0ABU2J952_9ACTN</name>
<keyword evidence="6" id="KW-1185">Reference proteome</keyword>